<dbReference type="PANTHER" id="PTHR11480">
    <property type="entry name" value="SAPOSIN-RELATED"/>
    <property type="match status" value="1"/>
</dbReference>
<dbReference type="InterPro" id="IPR008373">
    <property type="entry name" value="Saposin"/>
</dbReference>
<evidence type="ECO:0000256" key="6">
    <source>
        <dbReference type="ARBA" id="ARBA00023180"/>
    </source>
</evidence>
<dbReference type="PROSITE" id="PS50015">
    <property type="entry name" value="SAP_B"/>
    <property type="match status" value="2"/>
</dbReference>
<comment type="subcellular location">
    <subcellularLocation>
        <location evidence="1">Secreted</location>
    </subcellularLocation>
</comment>
<evidence type="ECO:0000256" key="2">
    <source>
        <dbReference type="ARBA" id="ARBA00022525"/>
    </source>
</evidence>
<dbReference type="InterPro" id="IPR051428">
    <property type="entry name" value="Sphingo_Act-Surfact_Prot"/>
</dbReference>
<dbReference type="OrthoDB" id="8889685at2759"/>
<dbReference type="Pfam" id="PF03489">
    <property type="entry name" value="SapB_2"/>
    <property type="match status" value="1"/>
</dbReference>
<dbReference type="InterPro" id="IPR011001">
    <property type="entry name" value="Saposin-like"/>
</dbReference>
<dbReference type="GO" id="GO:0005764">
    <property type="term" value="C:lysosome"/>
    <property type="evidence" value="ECO:0007669"/>
    <property type="project" value="InterPro"/>
</dbReference>
<keyword evidence="2" id="KW-0964">Secreted</keyword>
<dbReference type="Proteomes" id="UP001148018">
    <property type="component" value="Unassembled WGS sequence"/>
</dbReference>
<dbReference type="GO" id="GO:0006665">
    <property type="term" value="P:sphingolipid metabolic process"/>
    <property type="evidence" value="ECO:0007669"/>
    <property type="project" value="InterPro"/>
</dbReference>
<accession>A0A9Q0EE55</accession>
<evidence type="ECO:0000256" key="1">
    <source>
        <dbReference type="ARBA" id="ARBA00004613"/>
    </source>
</evidence>
<dbReference type="SUPFAM" id="SSF47862">
    <property type="entry name" value="Saposin"/>
    <property type="match status" value="2"/>
</dbReference>
<feature type="domain" description="Saposin B-type" evidence="7">
    <location>
        <begin position="75"/>
        <end position="158"/>
    </location>
</feature>
<dbReference type="GO" id="GO:0005576">
    <property type="term" value="C:extracellular region"/>
    <property type="evidence" value="ECO:0007669"/>
    <property type="project" value="UniProtKB-SubCell"/>
</dbReference>
<comment type="caution">
    <text evidence="8">The sequence shown here is derived from an EMBL/GenBank/DDBJ whole genome shotgun (WGS) entry which is preliminary data.</text>
</comment>
<dbReference type="Pfam" id="PF02199">
    <property type="entry name" value="SapA"/>
    <property type="match status" value="1"/>
</dbReference>
<proteinExistence type="predicted"/>
<evidence type="ECO:0000259" key="7">
    <source>
        <dbReference type="PROSITE" id="PS50015"/>
    </source>
</evidence>
<dbReference type="EMBL" id="JANIIK010000043">
    <property type="protein sequence ID" value="KAJ3605610.1"/>
    <property type="molecule type" value="Genomic_DNA"/>
</dbReference>
<dbReference type="InterPro" id="IPR008139">
    <property type="entry name" value="SaposinB_dom"/>
</dbReference>
<evidence type="ECO:0000256" key="5">
    <source>
        <dbReference type="ARBA" id="ARBA00023157"/>
    </source>
</evidence>
<evidence type="ECO:0000256" key="4">
    <source>
        <dbReference type="ARBA" id="ARBA00022737"/>
    </source>
</evidence>
<gene>
    <name evidence="8" type="ORF">NHX12_027655</name>
</gene>
<keyword evidence="3" id="KW-0732">Signal</keyword>
<dbReference type="PRINTS" id="PR01797">
    <property type="entry name" value="SAPOSIN"/>
</dbReference>
<dbReference type="GO" id="GO:0016020">
    <property type="term" value="C:membrane"/>
    <property type="evidence" value="ECO:0007669"/>
    <property type="project" value="GOC"/>
</dbReference>
<keyword evidence="4" id="KW-0677">Repeat</keyword>
<dbReference type="InterPro" id="IPR003119">
    <property type="entry name" value="SAP_A"/>
</dbReference>
<dbReference type="InterPro" id="IPR008138">
    <property type="entry name" value="SapB_2"/>
</dbReference>
<protein>
    <recommendedName>
        <fullName evidence="7">Saposin B-type domain-containing protein</fullName>
    </recommendedName>
</protein>
<feature type="domain" description="Saposin B-type" evidence="7">
    <location>
        <begin position="199"/>
        <end position="280"/>
    </location>
</feature>
<evidence type="ECO:0000313" key="9">
    <source>
        <dbReference type="Proteomes" id="UP001148018"/>
    </source>
</evidence>
<reference evidence="8" key="1">
    <citation type="submission" date="2022-07" db="EMBL/GenBank/DDBJ databases">
        <title>Chromosome-level genome of Muraenolepis orangiensis.</title>
        <authorList>
            <person name="Kim J."/>
        </authorList>
    </citation>
    <scope>NUCLEOTIDE SEQUENCE</scope>
    <source>
        <strain evidence="8">KU_S4_2022</strain>
        <tissue evidence="8">Muscle</tissue>
    </source>
</reference>
<evidence type="ECO:0000256" key="3">
    <source>
        <dbReference type="ARBA" id="ARBA00022729"/>
    </source>
</evidence>
<dbReference type="AlphaFoldDB" id="A0A9Q0EE55"/>
<keyword evidence="6" id="KW-0325">Glycoprotein</keyword>
<evidence type="ECO:0000313" key="8">
    <source>
        <dbReference type="EMBL" id="KAJ3605610.1"/>
    </source>
</evidence>
<dbReference type="Gene3D" id="1.10.225.10">
    <property type="entry name" value="Saposin-like"/>
    <property type="match status" value="2"/>
</dbReference>
<organism evidence="8 9">
    <name type="scientific">Muraenolepis orangiensis</name>
    <name type="common">Patagonian moray cod</name>
    <dbReference type="NCBI Taxonomy" id="630683"/>
    <lineage>
        <taxon>Eukaryota</taxon>
        <taxon>Metazoa</taxon>
        <taxon>Chordata</taxon>
        <taxon>Craniata</taxon>
        <taxon>Vertebrata</taxon>
        <taxon>Euteleostomi</taxon>
        <taxon>Actinopterygii</taxon>
        <taxon>Neopterygii</taxon>
        <taxon>Teleostei</taxon>
        <taxon>Neoteleostei</taxon>
        <taxon>Acanthomorphata</taxon>
        <taxon>Zeiogadaria</taxon>
        <taxon>Gadariae</taxon>
        <taxon>Gadiformes</taxon>
        <taxon>Muraenolepidoidei</taxon>
        <taxon>Muraenolepididae</taxon>
        <taxon>Muraenolepis</taxon>
    </lineage>
</organism>
<name>A0A9Q0EE55_9TELE</name>
<dbReference type="SMART" id="SM00741">
    <property type="entry name" value="SapB"/>
    <property type="match status" value="2"/>
</dbReference>
<keyword evidence="5" id="KW-1015">Disulfide bond</keyword>
<keyword evidence="9" id="KW-1185">Reference proteome</keyword>
<sequence length="327" mass="36471">MESRRSELCRWPPCGPSGPLETDSVHQHLGYRPEGSPTISHDTMAPTTVVLLLCVGLQTSVWARDLNMKDSEHVTGDVCQDCTQIFELAVDIISNENIQKQILANIETLCDLLPGPSTTVQICRQQIEKMLPLAITFFTAAVKPEKVCSYLGLCGSHLEDDQEERQMIRDLQESLRHAVKTLDLSQMTWTGEHNGPLDQSSQCTYCIVLLDALQKMFPKEKTEAAVVDLLLGGCGLIPSSYRDKCEALVDQFAKPLLDTLLSHVTSKTICSLLQLCSSEGEALDGQGLVEQCAERTFRCRDAKTALRCGTVSFCQRFAWRYPRNRLF</sequence>